<dbReference type="Pfam" id="PF03732">
    <property type="entry name" value="Retrotrans_gag"/>
    <property type="match status" value="1"/>
</dbReference>
<dbReference type="InterPro" id="IPR005162">
    <property type="entry name" value="Retrotrans_gag_dom"/>
</dbReference>
<protein>
    <recommendedName>
        <fullName evidence="4">MATH domain-containing protein</fullName>
    </recommendedName>
</protein>
<evidence type="ECO:0000256" key="1">
    <source>
        <dbReference type="ARBA" id="ARBA00023054"/>
    </source>
</evidence>
<dbReference type="CDD" id="cd00121">
    <property type="entry name" value="MATH"/>
    <property type="match status" value="1"/>
</dbReference>
<dbReference type="Pfam" id="PF05278">
    <property type="entry name" value="PEARLI-4"/>
    <property type="match status" value="1"/>
</dbReference>
<dbReference type="InterPro" id="IPR008974">
    <property type="entry name" value="TRAF-like"/>
</dbReference>
<evidence type="ECO:0000313" key="6">
    <source>
        <dbReference type="Proteomes" id="UP000655225"/>
    </source>
</evidence>
<comment type="caution">
    <text evidence="5">The sequence shown here is derived from an EMBL/GenBank/DDBJ whole genome shotgun (WGS) entry which is preliminary data.</text>
</comment>
<keyword evidence="6" id="KW-1185">Reference proteome</keyword>
<dbReference type="Pfam" id="PF22486">
    <property type="entry name" value="MATH_2"/>
    <property type="match status" value="1"/>
</dbReference>
<dbReference type="EMBL" id="JABCRI010000019">
    <property type="protein sequence ID" value="KAF8389288.1"/>
    <property type="molecule type" value="Genomic_DNA"/>
</dbReference>
<evidence type="ECO:0000256" key="3">
    <source>
        <dbReference type="SAM" id="MobiDB-lite"/>
    </source>
</evidence>
<evidence type="ECO:0000259" key="4">
    <source>
        <dbReference type="PROSITE" id="PS50144"/>
    </source>
</evidence>
<accession>A0A834YMJ9</accession>
<dbReference type="PROSITE" id="PS50144">
    <property type="entry name" value="MATH"/>
    <property type="match status" value="1"/>
</dbReference>
<dbReference type="InterPro" id="IPR002083">
    <property type="entry name" value="MATH/TRAF_dom"/>
</dbReference>
<feature type="domain" description="MATH" evidence="4">
    <location>
        <begin position="170"/>
        <end position="292"/>
    </location>
</feature>
<dbReference type="OrthoDB" id="1506770at2759"/>
<dbReference type="PANTHER" id="PTHR46236:SF35">
    <property type="entry name" value="MATH DOMAIN-CONTAINING PROTEIN"/>
    <property type="match status" value="1"/>
</dbReference>
<dbReference type="Gene3D" id="2.60.210.10">
    <property type="entry name" value="Apoptosis, Tumor Necrosis Factor Receptor Associated Protein 2, Chain A"/>
    <property type="match status" value="1"/>
</dbReference>
<dbReference type="SMART" id="SM00061">
    <property type="entry name" value="MATH"/>
    <property type="match status" value="1"/>
</dbReference>
<organism evidence="5 6">
    <name type="scientific">Tetracentron sinense</name>
    <name type="common">Spur-leaf</name>
    <dbReference type="NCBI Taxonomy" id="13715"/>
    <lineage>
        <taxon>Eukaryota</taxon>
        <taxon>Viridiplantae</taxon>
        <taxon>Streptophyta</taxon>
        <taxon>Embryophyta</taxon>
        <taxon>Tracheophyta</taxon>
        <taxon>Spermatophyta</taxon>
        <taxon>Magnoliopsida</taxon>
        <taxon>Trochodendrales</taxon>
        <taxon>Trochodendraceae</taxon>
        <taxon>Tetracentron</taxon>
    </lineage>
</organism>
<evidence type="ECO:0000256" key="2">
    <source>
        <dbReference type="SAM" id="Coils"/>
    </source>
</evidence>
<feature type="coiled-coil region" evidence="2">
    <location>
        <begin position="515"/>
        <end position="549"/>
    </location>
</feature>
<dbReference type="FunFam" id="2.60.210.10:FF:000005">
    <property type="entry name" value="Ubiquitin carboxyl-terminal hydrolase 13"/>
    <property type="match status" value="1"/>
</dbReference>
<dbReference type="SUPFAM" id="SSF49599">
    <property type="entry name" value="TRAF domain-like"/>
    <property type="match status" value="1"/>
</dbReference>
<dbReference type="Proteomes" id="UP000655225">
    <property type="component" value="Unassembled WGS sequence"/>
</dbReference>
<name>A0A834YMJ9_TETSI</name>
<gene>
    <name evidence="5" type="ORF">HHK36_025981</name>
</gene>
<proteinExistence type="predicted"/>
<feature type="region of interest" description="Disordered" evidence="3">
    <location>
        <begin position="1"/>
        <end position="23"/>
    </location>
</feature>
<dbReference type="PANTHER" id="PTHR46236">
    <property type="entry name" value="TRAF-LIKE SUPERFAMILY PROTEIN"/>
    <property type="match status" value="1"/>
</dbReference>
<reference evidence="5 6" key="1">
    <citation type="submission" date="2020-04" db="EMBL/GenBank/DDBJ databases">
        <title>Plant Genome Project.</title>
        <authorList>
            <person name="Zhang R.-G."/>
        </authorList>
    </citation>
    <scope>NUCLEOTIDE SEQUENCE [LARGE SCALE GENOMIC DNA]</scope>
    <source>
        <strain evidence="5">YNK0</strain>
        <tissue evidence="5">Leaf</tissue>
    </source>
</reference>
<dbReference type="InterPro" id="IPR007942">
    <property type="entry name" value="PLipase-like"/>
</dbReference>
<keyword evidence="1 2" id="KW-0175">Coiled coil</keyword>
<dbReference type="AlphaFoldDB" id="A0A834YMJ9"/>
<sequence>MGPKRAAATASIQEEPYTEGNHEEQTQLAFREALAWFHRLPRGSINDSEQLNAIFLNRYITNKRKSSDVDSLFAMTIKGEESLSDFIQKFKEEVQSLEDCDEKMAIIAFRNALPIGSQLVHDGPNNSDPNDFNVNWQENDYMLVPQPMDVVAQAETASTMENQLVEDPPFSRFTWTIENFSRLNTKDYYSETFFAGSYKWRVLIFPKGDNLSMYLDVADSTNLPYGWSRYAKFSLAVVNQIHEKNTIRKDTQHQFNEQESGWGFLSFMPFSELYDPRRGYLVNDTCIVEAKVSVRRNDTEGNNLEPLIVNDEETMVVEVEPQVEAIISAEGITEEPAITNDEKATVVKIQNVYMETIDTGAETAAEIESTSEMPSNDQVSEVEVTTEAVLVEENQIELDSIVNKYPISETHKSTWRDIVKKYGDITHKSNTKNSKMKAACIETICDIISVLKATPAQGLKMTIINQCESDLEEVEITKMDVSWLKERLHMLKTILAQSIQFSVMGDSLEVKTEKVAKLTASIAEDNSKIEDARKEIAKQEALIMDSLESLKVKKEELKTIRRAKTSQHEEFESLRTASEKLLYYGTKGFTLDLF</sequence>
<dbReference type="InterPro" id="IPR050804">
    <property type="entry name" value="MCC"/>
</dbReference>
<evidence type="ECO:0000313" key="5">
    <source>
        <dbReference type="EMBL" id="KAF8389288.1"/>
    </source>
</evidence>